<dbReference type="AlphaFoldDB" id="A0A2T0VF57"/>
<dbReference type="Proteomes" id="UP000237983">
    <property type="component" value="Unassembled WGS sequence"/>
</dbReference>
<dbReference type="Pfam" id="PF15598">
    <property type="entry name" value="Imm61"/>
    <property type="match status" value="1"/>
</dbReference>
<sequence length="178" mass="19822">MTLRDVATRIVEWAAPLKLAFGLDDTGTYAHIFTPGGETNWFLRTNNGEFFVGTRNRASEEFFDIATLTEDDMEKYLVSAVSPSVRAEQLPEVPRLAPHVRLEEITPGFTLVPVDDGSPHGILLENGQYRARFSSFKTAMHAVRFSQYANATVEEIKASYADEFGKPIFTVDVTQVSA</sequence>
<evidence type="ECO:0000313" key="2">
    <source>
        <dbReference type="Proteomes" id="UP000237983"/>
    </source>
</evidence>
<dbReference type="RefSeq" id="WP_106210947.1">
    <property type="nucleotide sequence ID" value="NZ_PVTL01000003.1"/>
</dbReference>
<dbReference type="InterPro" id="IPR028953">
    <property type="entry name" value="Imm_IFT-like"/>
</dbReference>
<comment type="caution">
    <text evidence="1">The sequence shown here is derived from an EMBL/GenBank/DDBJ whole genome shotgun (WGS) entry which is preliminary data.</text>
</comment>
<name>A0A2T0VF57_9MICO</name>
<organism evidence="1 2">
    <name type="scientific">Glaciihabitans tibetensis</name>
    <dbReference type="NCBI Taxonomy" id="1266600"/>
    <lineage>
        <taxon>Bacteria</taxon>
        <taxon>Bacillati</taxon>
        <taxon>Actinomycetota</taxon>
        <taxon>Actinomycetes</taxon>
        <taxon>Micrococcales</taxon>
        <taxon>Microbacteriaceae</taxon>
        <taxon>Glaciihabitans</taxon>
    </lineage>
</organism>
<gene>
    <name evidence="1" type="ORF">B0I08_10343</name>
</gene>
<dbReference type="EMBL" id="PVTL01000003">
    <property type="protein sequence ID" value="PRY68838.1"/>
    <property type="molecule type" value="Genomic_DNA"/>
</dbReference>
<reference evidence="1 2" key="1">
    <citation type="submission" date="2018-03" db="EMBL/GenBank/DDBJ databases">
        <title>Genomic Encyclopedia of Type Strains, Phase III (KMG-III): the genomes of soil and plant-associated and newly described type strains.</title>
        <authorList>
            <person name="Whitman W."/>
        </authorList>
    </citation>
    <scope>NUCLEOTIDE SEQUENCE [LARGE SCALE GENOMIC DNA]</scope>
    <source>
        <strain evidence="1 2">CGMCC 1.12484</strain>
    </source>
</reference>
<keyword evidence="2" id="KW-1185">Reference proteome</keyword>
<accession>A0A2T0VF57</accession>
<protein>
    <submittedName>
        <fullName evidence="1">Immunity protein 61 of polymorphic toxin system</fullName>
    </submittedName>
</protein>
<evidence type="ECO:0000313" key="1">
    <source>
        <dbReference type="EMBL" id="PRY68838.1"/>
    </source>
</evidence>
<proteinExistence type="predicted"/>